<dbReference type="GO" id="GO:0006355">
    <property type="term" value="P:regulation of DNA-templated transcription"/>
    <property type="evidence" value="ECO:0007669"/>
    <property type="project" value="TreeGrafter"/>
</dbReference>
<keyword evidence="1" id="KW-0677">Repeat</keyword>
<dbReference type="PROSITE" id="PS50014">
    <property type="entry name" value="BROMODOMAIN_2"/>
    <property type="match status" value="1"/>
</dbReference>
<dbReference type="EMBL" id="CH916378">
    <property type="protein sequence ID" value="EDV98660.1"/>
    <property type="molecule type" value="Genomic_DNA"/>
</dbReference>
<dbReference type="GO" id="GO:0006338">
    <property type="term" value="P:chromatin remodeling"/>
    <property type="evidence" value="ECO:0007669"/>
    <property type="project" value="TreeGrafter"/>
</dbReference>
<dbReference type="PANTHER" id="PTHR22880:SF225">
    <property type="entry name" value="BROMODOMAIN-CONTAINING PROTEIN BET-1-RELATED"/>
    <property type="match status" value="1"/>
</dbReference>
<protein>
    <submittedName>
        <fullName evidence="5">GH22418</fullName>
    </submittedName>
</protein>
<dbReference type="Proteomes" id="UP000001070">
    <property type="component" value="Unassembled WGS sequence"/>
</dbReference>
<dbReference type="Gene3D" id="1.20.920.10">
    <property type="entry name" value="Bromodomain-like"/>
    <property type="match status" value="1"/>
</dbReference>
<dbReference type="eggNOG" id="KOG1474">
    <property type="taxonomic scope" value="Eukaryota"/>
</dbReference>
<evidence type="ECO:0000259" key="4">
    <source>
        <dbReference type="PROSITE" id="PS50014"/>
    </source>
</evidence>
<gene>
    <name evidence="5" type="primary">Dgri\GH22418</name>
    <name evidence="5" type="ORF">Dgri_GH22418</name>
</gene>
<dbReference type="SMART" id="SM00297">
    <property type="entry name" value="BROMO"/>
    <property type="match status" value="1"/>
</dbReference>
<dbReference type="OrthoDB" id="21449at2759"/>
<keyword evidence="6" id="KW-1185">Reference proteome</keyword>
<dbReference type="PRINTS" id="PR00503">
    <property type="entry name" value="BROMODOMAIN"/>
</dbReference>
<dbReference type="FunFam" id="1.20.920.10:FF:000002">
    <property type="entry name" value="Bromodomain-containing protein 4"/>
    <property type="match status" value="1"/>
</dbReference>
<dbReference type="InterPro" id="IPR036427">
    <property type="entry name" value="Bromodomain-like_sf"/>
</dbReference>
<dbReference type="AlphaFoldDB" id="B4JZ45"/>
<evidence type="ECO:0000256" key="3">
    <source>
        <dbReference type="PROSITE-ProRule" id="PRU00035"/>
    </source>
</evidence>
<evidence type="ECO:0000313" key="5">
    <source>
        <dbReference type="EMBL" id="EDV98660.1"/>
    </source>
</evidence>
<accession>B4JZ45</accession>
<dbReference type="GO" id="GO:0005634">
    <property type="term" value="C:nucleus"/>
    <property type="evidence" value="ECO:0007669"/>
    <property type="project" value="TreeGrafter"/>
</dbReference>
<reference evidence="5 6" key="1">
    <citation type="journal article" date="2007" name="Nature">
        <title>Evolution of genes and genomes on the Drosophila phylogeny.</title>
        <authorList>
            <consortium name="Drosophila 12 Genomes Consortium"/>
            <person name="Clark A.G."/>
            <person name="Eisen M.B."/>
            <person name="Smith D.R."/>
            <person name="Bergman C.M."/>
            <person name="Oliver B."/>
            <person name="Markow T.A."/>
            <person name="Kaufman T.C."/>
            <person name="Kellis M."/>
            <person name="Gelbart W."/>
            <person name="Iyer V.N."/>
            <person name="Pollard D.A."/>
            <person name="Sackton T.B."/>
            <person name="Larracuente A.M."/>
            <person name="Singh N.D."/>
            <person name="Abad J.P."/>
            <person name="Abt D.N."/>
            <person name="Adryan B."/>
            <person name="Aguade M."/>
            <person name="Akashi H."/>
            <person name="Anderson W.W."/>
            <person name="Aquadro C.F."/>
            <person name="Ardell D.H."/>
            <person name="Arguello R."/>
            <person name="Artieri C.G."/>
            <person name="Barbash D.A."/>
            <person name="Barker D."/>
            <person name="Barsanti P."/>
            <person name="Batterham P."/>
            <person name="Batzoglou S."/>
            <person name="Begun D."/>
            <person name="Bhutkar A."/>
            <person name="Blanco E."/>
            <person name="Bosak S.A."/>
            <person name="Bradley R.K."/>
            <person name="Brand A.D."/>
            <person name="Brent M.R."/>
            <person name="Brooks A.N."/>
            <person name="Brown R.H."/>
            <person name="Butlin R.K."/>
            <person name="Caggese C."/>
            <person name="Calvi B.R."/>
            <person name="Bernardo de Carvalho A."/>
            <person name="Caspi A."/>
            <person name="Castrezana S."/>
            <person name="Celniker S.E."/>
            <person name="Chang J.L."/>
            <person name="Chapple C."/>
            <person name="Chatterji S."/>
            <person name="Chinwalla A."/>
            <person name="Civetta A."/>
            <person name="Clifton S.W."/>
            <person name="Comeron J.M."/>
            <person name="Costello J.C."/>
            <person name="Coyne J.A."/>
            <person name="Daub J."/>
            <person name="David R.G."/>
            <person name="Delcher A.L."/>
            <person name="Delehaunty K."/>
            <person name="Do C.B."/>
            <person name="Ebling H."/>
            <person name="Edwards K."/>
            <person name="Eickbush T."/>
            <person name="Evans J.D."/>
            <person name="Filipski A."/>
            <person name="Findeiss S."/>
            <person name="Freyhult E."/>
            <person name="Fulton L."/>
            <person name="Fulton R."/>
            <person name="Garcia A.C."/>
            <person name="Gardiner A."/>
            <person name="Garfield D.A."/>
            <person name="Garvin B.E."/>
            <person name="Gibson G."/>
            <person name="Gilbert D."/>
            <person name="Gnerre S."/>
            <person name="Godfrey J."/>
            <person name="Good R."/>
            <person name="Gotea V."/>
            <person name="Gravely B."/>
            <person name="Greenberg A.J."/>
            <person name="Griffiths-Jones S."/>
            <person name="Gross S."/>
            <person name="Guigo R."/>
            <person name="Gustafson E.A."/>
            <person name="Haerty W."/>
            <person name="Hahn M.W."/>
            <person name="Halligan D.L."/>
            <person name="Halpern A.L."/>
            <person name="Halter G.M."/>
            <person name="Han M.V."/>
            <person name="Heger A."/>
            <person name="Hillier L."/>
            <person name="Hinrichs A.S."/>
            <person name="Holmes I."/>
            <person name="Hoskins R.A."/>
            <person name="Hubisz M.J."/>
            <person name="Hultmark D."/>
            <person name="Huntley M.A."/>
            <person name="Jaffe D.B."/>
            <person name="Jagadeeshan S."/>
            <person name="Jeck W.R."/>
            <person name="Johnson J."/>
            <person name="Jones C.D."/>
            <person name="Jordan W.C."/>
            <person name="Karpen G.H."/>
            <person name="Kataoka E."/>
            <person name="Keightley P.D."/>
            <person name="Kheradpour P."/>
            <person name="Kirkness E.F."/>
            <person name="Koerich L.B."/>
            <person name="Kristiansen K."/>
            <person name="Kudrna D."/>
            <person name="Kulathinal R.J."/>
            <person name="Kumar S."/>
            <person name="Kwok R."/>
            <person name="Lander E."/>
            <person name="Langley C.H."/>
            <person name="Lapoint R."/>
            <person name="Lazzaro B.P."/>
            <person name="Lee S.J."/>
            <person name="Levesque L."/>
            <person name="Li R."/>
            <person name="Lin C.F."/>
            <person name="Lin M.F."/>
            <person name="Lindblad-Toh K."/>
            <person name="Llopart A."/>
            <person name="Long M."/>
            <person name="Low L."/>
            <person name="Lozovsky E."/>
            <person name="Lu J."/>
            <person name="Luo M."/>
            <person name="Machado C.A."/>
            <person name="Makalowski W."/>
            <person name="Marzo M."/>
            <person name="Matsuda M."/>
            <person name="Matzkin L."/>
            <person name="McAllister B."/>
            <person name="McBride C.S."/>
            <person name="McKernan B."/>
            <person name="McKernan K."/>
            <person name="Mendez-Lago M."/>
            <person name="Minx P."/>
            <person name="Mollenhauer M.U."/>
            <person name="Montooth K."/>
            <person name="Mount S.M."/>
            <person name="Mu X."/>
            <person name="Myers E."/>
            <person name="Negre B."/>
            <person name="Newfeld S."/>
            <person name="Nielsen R."/>
            <person name="Noor M.A."/>
            <person name="O'Grady P."/>
            <person name="Pachter L."/>
            <person name="Papaceit M."/>
            <person name="Parisi M.J."/>
            <person name="Parisi M."/>
            <person name="Parts L."/>
            <person name="Pedersen J.S."/>
            <person name="Pesole G."/>
            <person name="Phillippy A.M."/>
            <person name="Ponting C.P."/>
            <person name="Pop M."/>
            <person name="Porcelli D."/>
            <person name="Powell J.R."/>
            <person name="Prohaska S."/>
            <person name="Pruitt K."/>
            <person name="Puig M."/>
            <person name="Quesneville H."/>
            <person name="Ram K.R."/>
            <person name="Rand D."/>
            <person name="Rasmussen M.D."/>
            <person name="Reed L.K."/>
            <person name="Reenan R."/>
            <person name="Reily A."/>
            <person name="Remington K.A."/>
            <person name="Rieger T.T."/>
            <person name="Ritchie M.G."/>
            <person name="Robin C."/>
            <person name="Rogers Y.H."/>
            <person name="Rohde C."/>
            <person name="Rozas J."/>
            <person name="Rubenfield M.J."/>
            <person name="Ruiz A."/>
            <person name="Russo S."/>
            <person name="Salzberg S.L."/>
            <person name="Sanchez-Gracia A."/>
            <person name="Saranga D.J."/>
            <person name="Sato H."/>
            <person name="Schaeffer S.W."/>
            <person name="Schatz M.C."/>
            <person name="Schlenke T."/>
            <person name="Schwartz R."/>
            <person name="Segarra C."/>
            <person name="Singh R.S."/>
            <person name="Sirot L."/>
            <person name="Sirota M."/>
            <person name="Sisneros N.B."/>
            <person name="Smith C.D."/>
            <person name="Smith T.F."/>
            <person name="Spieth J."/>
            <person name="Stage D.E."/>
            <person name="Stark A."/>
            <person name="Stephan W."/>
            <person name="Strausberg R.L."/>
            <person name="Strempel S."/>
            <person name="Sturgill D."/>
            <person name="Sutton G."/>
            <person name="Sutton G.G."/>
            <person name="Tao W."/>
            <person name="Teichmann S."/>
            <person name="Tobari Y.N."/>
            <person name="Tomimura Y."/>
            <person name="Tsolas J.M."/>
            <person name="Valente V.L."/>
            <person name="Venter E."/>
            <person name="Venter J.C."/>
            <person name="Vicario S."/>
            <person name="Vieira F.G."/>
            <person name="Vilella A.J."/>
            <person name="Villasante A."/>
            <person name="Walenz B."/>
            <person name="Wang J."/>
            <person name="Wasserman M."/>
            <person name="Watts T."/>
            <person name="Wilson D."/>
            <person name="Wilson R.K."/>
            <person name="Wing R.A."/>
            <person name="Wolfner M.F."/>
            <person name="Wong A."/>
            <person name="Wong G.K."/>
            <person name="Wu C.I."/>
            <person name="Wu G."/>
            <person name="Yamamoto D."/>
            <person name="Yang H.P."/>
            <person name="Yang S.P."/>
            <person name="Yorke J.A."/>
            <person name="Yoshida K."/>
            <person name="Zdobnov E."/>
            <person name="Zhang P."/>
            <person name="Zhang Y."/>
            <person name="Zimin A.V."/>
            <person name="Baldwin J."/>
            <person name="Abdouelleil A."/>
            <person name="Abdulkadir J."/>
            <person name="Abebe A."/>
            <person name="Abera B."/>
            <person name="Abreu J."/>
            <person name="Acer S.C."/>
            <person name="Aftuck L."/>
            <person name="Alexander A."/>
            <person name="An P."/>
            <person name="Anderson E."/>
            <person name="Anderson S."/>
            <person name="Arachi H."/>
            <person name="Azer M."/>
            <person name="Bachantsang P."/>
            <person name="Barry A."/>
            <person name="Bayul T."/>
            <person name="Berlin A."/>
            <person name="Bessette D."/>
            <person name="Bloom T."/>
            <person name="Blye J."/>
            <person name="Boguslavskiy L."/>
            <person name="Bonnet C."/>
            <person name="Boukhgalter B."/>
            <person name="Bourzgui I."/>
            <person name="Brown A."/>
            <person name="Cahill P."/>
            <person name="Channer S."/>
            <person name="Cheshatsang Y."/>
            <person name="Chuda L."/>
            <person name="Citroen M."/>
            <person name="Collymore A."/>
            <person name="Cooke P."/>
            <person name="Costello M."/>
            <person name="D'Aco K."/>
            <person name="Daza R."/>
            <person name="De Haan G."/>
            <person name="DeGray S."/>
            <person name="DeMaso C."/>
            <person name="Dhargay N."/>
            <person name="Dooley K."/>
            <person name="Dooley E."/>
            <person name="Doricent M."/>
            <person name="Dorje P."/>
            <person name="Dorjee K."/>
            <person name="Dupes A."/>
            <person name="Elong R."/>
            <person name="Falk J."/>
            <person name="Farina A."/>
            <person name="Faro S."/>
            <person name="Ferguson D."/>
            <person name="Fisher S."/>
            <person name="Foley C.D."/>
            <person name="Franke A."/>
            <person name="Friedrich D."/>
            <person name="Gadbois L."/>
            <person name="Gearin G."/>
            <person name="Gearin C.R."/>
            <person name="Giannoukos G."/>
            <person name="Goode T."/>
            <person name="Graham J."/>
            <person name="Grandbois E."/>
            <person name="Grewal S."/>
            <person name="Gyaltsen K."/>
            <person name="Hafez N."/>
            <person name="Hagos B."/>
            <person name="Hall J."/>
            <person name="Henson C."/>
            <person name="Hollinger A."/>
            <person name="Honan T."/>
            <person name="Huard M.D."/>
            <person name="Hughes L."/>
            <person name="Hurhula B."/>
            <person name="Husby M.E."/>
            <person name="Kamat A."/>
            <person name="Kanga B."/>
            <person name="Kashin S."/>
            <person name="Khazanovich D."/>
            <person name="Kisner P."/>
            <person name="Lance K."/>
            <person name="Lara M."/>
            <person name="Lee W."/>
            <person name="Lennon N."/>
            <person name="Letendre F."/>
            <person name="LeVine R."/>
            <person name="Lipovsky A."/>
            <person name="Liu X."/>
            <person name="Liu J."/>
            <person name="Liu S."/>
            <person name="Lokyitsang T."/>
            <person name="Lokyitsang Y."/>
            <person name="Lubonja R."/>
            <person name="Lui A."/>
            <person name="MacDonald P."/>
            <person name="Magnisalis V."/>
            <person name="Maru K."/>
            <person name="Matthews C."/>
            <person name="McCusker W."/>
            <person name="McDonough S."/>
            <person name="Mehta T."/>
            <person name="Meldrim J."/>
            <person name="Meneus L."/>
            <person name="Mihai O."/>
            <person name="Mihalev A."/>
            <person name="Mihova T."/>
            <person name="Mittelman R."/>
            <person name="Mlenga V."/>
            <person name="Montmayeur A."/>
            <person name="Mulrain L."/>
            <person name="Navidi A."/>
            <person name="Naylor J."/>
            <person name="Negash T."/>
            <person name="Nguyen T."/>
            <person name="Nguyen N."/>
            <person name="Nicol R."/>
            <person name="Norbu C."/>
            <person name="Norbu N."/>
            <person name="Novod N."/>
            <person name="O'Neill B."/>
            <person name="Osman S."/>
            <person name="Markiewicz E."/>
            <person name="Oyono O.L."/>
            <person name="Patti C."/>
            <person name="Phunkhang P."/>
            <person name="Pierre F."/>
            <person name="Priest M."/>
            <person name="Raghuraman S."/>
            <person name="Rege F."/>
            <person name="Reyes R."/>
            <person name="Rise C."/>
            <person name="Rogov P."/>
            <person name="Ross K."/>
            <person name="Ryan E."/>
            <person name="Settipalli S."/>
            <person name="Shea T."/>
            <person name="Sherpa N."/>
            <person name="Shi L."/>
            <person name="Shih D."/>
            <person name="Sparrow T."/>
            <person name="Spaulding J."/>
            <person name="Stalker J."/>
            <person name="Stange-Thomann N."/>
            <person name="Stavropoulos S."/>
            <person name="Stone C."/>
            <person name="Strader C."/>
            <person name="Tesfaye S."/>
            <person name="Thomson T."/>
            <person name="Thoulutsang Y."/>
            <person name="Thoulutsang D."/>
            <person name="Topham K."/>
            <person name="Topping I."/>
            <person name="Tsamla T."/>
            <person name="Vassiliev H."/>
            <person name="Vo A."/>
            <person name="Wangchuk T."/>
            <person name="Wangdi T."/>
            <person name="Weiand M."/>
            <person name="Wilkinson J."/>
            <person name="Wilson A."/>
            <person name="Yadav S."/>
            <person name="Young G."/>
            <person name="Yu Q."/>
            <person name="Zembek L."/>
            <person name="Zhong D."/>
            <person name="Zimmer A."/>
            <person name="Zwirko Z."/>
            <person name="Jaffe D.B."/>
            <person name="Alvarez P."/>
            <person name="Brockman W."/>
            <person name="Butler J."/>
            <person name="Chin C."/>
            <person name="Gnerre S."/>
            <person name="Grabherr M."/>
            <person name="Kleber M."/>
            <person name="Mauceli E."/>
            <person name="MacCallum I."/>
        </authorList>
    </citation>
    <scope>NUCLEOTIDE SEQUENCE [LARGE SCALE GENOMIC DNA]</scope>
    <source>
        <strain evidence="6">Tucson 15287-2541.00</strain>
    </source>
</reference>
<sequence>MACNKPVNGVVQPPTVQRLDRPGRHTNQLEYILKTVMKSLWNHHYAYPFQQPVNAKKLKLPDYHDIIKQPMDLATIKKRLANSYYWSATEAAADINLIFTNCSLYNKPTEDVIIMAKVLESVFLQAIKDMPKEELELGSVAVKRGNKNQRAPTSPKTAASAAAAIAPVQSANNSRNSSNSISTKSKNLTLAATTAKTATATTTGRASESSRAQKLVAVAAAAAQVQAAASASVAAAKVLAAAVAALDGDPIMAIQSTLNSMGQNAVQPVQMQKGVKRIADANAFESHMAKVAKTAMRQDDNCQEDKSHN</sequence>
<dbReference type="HOGENOM" id="CLU_001499_1_0_1"/>
<organism evidence="6">
    <name type="scientific">Drosophila grimshawi</name>
    <name type="common">Hawaiian fruit fly</name>
    <name type="synonym">Idiomyia grimshawi</name>
    <dbReference type="NCBI Taxonomy" id="7222"/>
    <lineage>
        <taxon>Eukaryota</taxon>
        <taxon>Metazoa</taxon>
        <taxon>Ecdysozoa</taxon>
        <taxon>Arthropoda</taxon>
        <taxon>Hexapoda</taxon>
        <taxon>Insecta</taxon>
        <taxon>Pterygota</taxon>
        <taxon>Neoptera</taxon>
        <taxon>Endopterygota</taxon>
        <taxon>Diptera</taxon>
        <taxon>Brachycera</taxon>
        <taxon>Muscomorpha</taxon>
        <taxon>Ephydroidea</taxon>
        <taxon>Drosophilidae</taxon>
        <taxon>Drosophila</taxon>
        <taxon>Hawaiian Drosophila</taxon>
    </lineage>
</organism>
<feature type="domain" description="Bromo" evidence="4">
    <location>
        <begin position="41"/>
        <end position="113"/>
    </location>
</feature>
<dbReference type="GO" id="GO:0000785">
    <property type="term" value="C:chromatin"/>
    <property type="evidence" value="ECO:0007669"/>
    <property type="project" value="TreeGrafter"/>
</dbReference>
<dbReference type="SUPFAM" id="SSF47370">
    <property type="entry name" value="Bromodomain"/>
    <property type="match status" value="1"/>
</dbReference>
<keyword evidence="2 3" id="KW-0103">Bromodomain</keyword>
<dbReference type="PANTHER" id="PTHR22880">
    <property type="entry name" value="FALZ-RELATED BROMODOMAIN-CONTAINING PROTEINS"/>
    <property type="match status" value="1"/>
</dbReference>
<dbReference type="Pfam" id="PF00439">
    <property type="entry name" value="Bromodomain"/>
    <property type="match status" value="1"/>
</dbReference>
<evidence type="ECO:0000256" key="2">
    <source>
        <dbReference type="ARBA" id="ARBA00023117"/>
    </source>
</evidence>
<proteinExistence type="predicted"/>
<name>B4JZ45_DROGR</name>
<evidence type="ECO:0000313" key="6">
    <source>
        <dbReference type="Proteomes" id="UP000001070"/>
    </source>
</evidence>
<dbReference type="PROSITE" id="PS00633">
    <property type="entry name" value="BROMODOMAIN_1"/>
    <property type="match status" value="1"/>
</dbReference>
<dbReference type="InterPro" id="IPR001487">
    <property type="entry name" value="Bromodomain"/>
</dbReference>
<evidence type="ECO:0000256" key="1">
    <source>
        <dbReference type="ARBA" id="ARBA00022737"/>
    </source>
</evidence>
<dbReference type="InterPro" id="IPR050935">
    <property type="entry name" value="Bromo_chromatin_reader"/>
</dbReference>
<dbReference type="InParanoid" id="B4JZ45"/>
<dbReference type="PhylomeDB" id="B4JZ45"/>
<dbReference type="SMR" id="B4JZ45"/>
<dbReference type="InterPro" id="IPR018359">
    <property type="entry name" value="Bromodomain_CS"/>
</dbReference>